<gene>
    <name evidence="2" type="ORF">WAK64_22275</name>
</gene>
<reference evidence="2 3" key="1">
    <citation type="journal article" date="2018" name="J. Microbiol.">
        <title>Bacillus spongiae sp. nov., isolated from sponge of Jeju Island.</title>
        <authorList>
            <person name="Lee G.E."/>
            <person name="Im W.T."/>
            <person name="Park J.S."/>
        </authorList>
    </citation>
    <scope>NUCLEOTIDE SEQUENCE [LARGE SCALE GENOMIC DNA]</scope>
    <source>
        <strain evidence="2 3">135PIL107-10</strain>
    </source>
</reference>
<dbReference type="EMBL" id="JBBAXC010000039">
    <property type="protein sequence ID" value="MEI5909719.1"/>
    <property type="molecule type" value="Genomic_DNA"/>
</dbReference>
<comment type="caution">
    <text evidence="2">The sequence shown here is derived from an EMBL/GenBank/DDBJ whole genome shotgun (WGS) entry which is preliminary data.</text>
</comment>
<dbReference type="Proteomes" id="UP001312865">
    <property type="component" value="Unassembled WGS sequence"/>
</dbReference>
<keyword evidence="3" id="KW-1185">Reference proteome</keyword>
<feature type="signal peptide" evidence="1">
    <location>
        <begin position="1"/>
        <end position="18"/>
    </location>
</feature>
<proteinExistence type="predicted"/>
<name>A0ABU8HKY2_9BACI</name>
<dbReference type="RefSeq" id="WP_336589164.1">
    <property type="nucleotide sequence ID" value="NZ_JBBAXC010000039.1"/>
</dbReference>
<organism evidence="2 3">
    <name type="scientific">Bacillus spongiae</name>
    <dbReference type="NCBI Taxonomy" id="2683610"/>
    <lineage>
        <taxon>Bacteria</taxon>
        <taxon>Bacillati</taxon>
        <taxon>Bacillota</taxon>
        <taxon>Bacilli</taxon>
        <taxon>Bacillales</taxon>
        <taxon>Bacillaceae</taxon>
        <taxon>Bacillus</taxon>
    </lineage>
</organism>
<evidence type="ECO:0000313" key="2">
    <source>
        <dbReference type="EMBL" id="MEI5909719.1"/>
    </source>
</evidence>
<feature type="chain" id="PRO_5046283905" evidence="1">
    <location>
        <begin position="19"/>
        <end position="296"/>
    </location>
</feature>
<protein>
    <submittedName>
        <fullName evidence="2">Uncharacterized protein</fullName>
    </submittedName>
</protein>
<dbReference type="PROSITE" id="PS51257">
    <property type="entry name" value="PROKAR_LIPOPROTEIN"/>
    <property type="match status" value="1"/>
</dbReference>
<accession>A0ABU8HKY2</accession>
<evidence type="ECO:0000313" key="3">
    <source>
        <dbReference type="Proteomes" id="UP001312865"/>
    </source>
</evidence>
<sequence length="296" mass="34228">MKYVYSLFWLCFIPFLMSCNQETVDTEENLGCKVKNCKLVYDGVNYYTYDIEEMVNRDKIDSTDNEFEYRLYNNDEYITKGNSITNRFKILKRNNEQFQTIYSHENDSEAIFPLAVVDSQYIFAVMDYSGDEQSFKGLFKLNEENDLEQLETMKNEMSEKIFGIGMSSENNMYTLLFEDGQQNLYETNLSLSKFDLIAEGVSQNLSSFGEDICYMKDQQLLCGQKVMKNLEPVVVLSWVVGDKYILEVDDTGNFEVSELNGGEIIVNGTDFIGFEETLSEVSIYCDGKIEKLELDT</sequence>
<evidence type="ECO:0000256" key="1">
    <source>
        <dbReference type="SAM" id="SignalP"/>
    </source>
</evidence>
<keyword evidence="1" id="KW-0732">Signal</keyword>